<organism evidence="1 2">
    <name type="scientific">Burkholderia aenigmatica</name>
    <dbReference type="NCBI Taxonomy" id="2015348"/>
    <lineage>
        <taxon>Bacteria</taxon>
        <taxon>Pseudomonadati</taxon>
        <taxon>Pseudomonadota</taxon>
        <taxon>Betaproteobacteria</taxon>
        <taxon>Burkholderiales</taxon>
        <taxon>Burkholderiaceae</taxon>
        <taxon>Burkholderia</taxon>
        <taxon>Burkholderia cepacia complex</taxon>
    </lineage>
</organism>
<dbReference type="EMBL" id="NKFA01000005">
    <property type="protein sequence ID" value="OXI47382.1"/>
    <property type="molecule type" value="Genomic_DNA"/>
</dbReference>
<evidence type="ECO:0000313" key="1">
    <source>
        <dbReference type="EMBL" id="OXI47382.1"/>
    </source>
</evidence>
<dbReference type="AlphaFoldDB" id="A0A228IZ12"/>
<name>A0A228IZ12_9BURK</name>
<proteinExistence type="predicted"/>
<sequence>MPGQAIVSTGASSAPAWGGPSAAVLTDVTQYDVAIGNSTGLTFISPGSSGGSLISNGPSTHPSFGNTVTTLTATGAITPSQTSGIVGTTTNNANAGSVDNYGLSARVRVVFNQHLHCGWFCYRSPCSVAPRSF</sequence>
<accession>A0A228IZ12</accession>
<gene>
    <name evidence="1" type="ORF">CFB84_13600</name>
</gene>
<reference evidence="2" key="1">
    <citation type="submission" date="2017-06" db="EMBL/GenBank/DDBJ databases">
        <authorList>
            <person name="LiPuma J."/>
            <person name="Spilker T."/>
        </authorList>
    </citation>
    <scope>NUCLEOTIDE SEQUENCE [LARGE SCALE GENOMIC DNA]</scope>
    <source>
        <strain evidence="2">AU17325</strain>
    </source>
</reference>
<reference evidence="1 2" key="2">
    <citation type="submission" date="2017-08" db="EMBL/GenBank/DDBJ databases">
        <title>WGS of novel Burkholderia cepaca complex species.</title>
        <authorList>
            <person name="Lipuma J."/>
            <person name="Spilker T."/>
        </authorList>
    </citation>
    <scope>NUCLEOTIDE SEQUENCE [LARGE SCALE GENOMIC DNA]</scope>
    <source>
        <strain evidence="1 2">AU17325</strain>
    </source>
</reference>
<protein>
    <submittedName>
        <fullName evidence="1">Uncharacterized protein</fullName>
    </submittedName>
</protein>
<comment type="caution">
    <text evidence="1">The sequence shown here is derived from an EMBL/GenBank/DDBJ whole genome shotgun (WGS) entry which is preliminary data.</text>
</comment>
<evidence type="ECO:0000313" key="2">
    <source>
        <dbReference type="Proteomes" id="UP000214600"/>
    </source>
</evidence>
<dbReference type="Proteomes" id="UP000214600">
    <property type="component" value="Unassembled WGS sequence"/>
</dbReference>